<proteinExistence type="predicted"/>
<organism evidence="2 3">
    <name type="scientific">Ranatra chinensis</name>
    <dbReference type="NCBI Taxonomy" id="642074"/>
    <lineage>
        <taxon>Eukaryota</taxon>
        <taxon>Metazoa</taxon>
        <taxon>Ecdysozoa</taxon>
        <taxon>Arthropoda</taxon>
        <taxon>Hexapoda</taxon>
        <taxon>Insecta</taxon>
        <taxon>Pterygota</taxon>
        <taxon>Neoptera</taxon>
        <taxon>Paraneoptera</taxon>
        <taxon>Hemiptera</taxon>
        <taxon>Heteroptera</taxon>
        <taxon>Panheteroptera</taxon>
        <taxon>Nepomorpha</taxon>
        <taxon>Nepidae</taxon>
        <taxon>Ranatrinae</taxon>
        <taxon>Ranatra</taxon>
    </lineage>
</organism>
<dbReference type="AlphaFoldDB" id="A0ABD0Y3B4"/>
<feature type="compositionally biased region" description="Low complexity" evidence="1">
    <location>
        <begin position="34"/>
        <end position="95"/>
    </location>
</feature>
<comment type="caution">
    <text evidence="2">The sequence shown here is derived from an EMBL/GenBank/DDBJ whole genome shotgun (WGS) entry which is preliminary data.</text>
</comment>
<evidence type="ECO:0000313" key="2">
    <source>
        <dbReference type="EMBL" id="KAL1117941.1"/>
    </source>
</evidence>
<gene>
    <name evidence="2" type="ORF">AAG570_004254</name>
</gene>
<keyword evidence="3" id="KW-1185">Reference proteome</keyword>
<protein>
    <submittedName>
        <fullName evidence="2">Uncharacterized protein</fullName>
    </submittedName>
</protein>
<accession>A0ABD0Y3B4</accession>
<dbReference type="Proteomes" id="UP001558652">
    <property type="component" value="Unassembled WGS sequence"/>
</dbReference>
<sequence>MLKAKKTWHKPPPPSKIGEPGTPPDESTRDFSMATTKPAPTATTAISTAIASTSGTSFTTAHSPLASSRRTTTPSSASARMRNKPAATTSASATARPPTIHVAEVFFSEVRIEEPYRTRSTVQYTRCQEYHHTKGYCNRPPLCPLWWGARVLDVQERSRPDEVKIKDLLKRSHNREGQWSWDRSRSGGESSGNEKMETSSGEESVDDQQGVIAEKRLYSASLGRKKNKKD</sequence>
<reference evidence="2 3" key="1">
    <citation type="submission" date="2024-07" db="EMBL/GenBank/DDBJ databases">
        <title>Chromosome-level genome assembly of the water stick insect Ranatra chinensis (Heteroptera: Nepidae).</title>
        <authorList>
            <person name="Liu X."/>
        </authorList>
    </citation>
    <scope>NUCLEOTIDE SEQUENCE [LARGE SCALE GENOMIC DNA]</scope>
    <source>
        <strain evidence="2">Cailab_2021Rc</strain>
        <tissue evidence="2">Muscle</tissue>
    </source>
</reference>
<dbReference type="EMBL" id="JBFDAA010000015">
    <property type="protein sequence ID" value="KAL1117941.1"/>
    <property type="molecule type" value="Genomic_DNA"/>
</dbReference>
<evidence type="ECO:0000256" key="1">
    <source>
        <dbReference type="SAM" id="MobiDB-lite"/>
    </source>
</evidence>
<feature type="compositionally biased region" description="Basic and acidic residues" evidence="1">
    <location>
        <begin position="176"/>
        <end position="197"/>
    </location>
</feature>
<name>A0ABD0Y3B4_9HEMI</name>
<feature type="region of interest" description="Disordered" evidence="1">
    <location>
        <begin position="1"/>
        <end position="95"/>
    </location>
</feature>
<evidence type="ECO:0000313" key="3">
    <source>
        <dbReference type="Proteomes" id="UP001558652"/>
    </source>
</evidence>
<feature type="region of interest" description="Disordered" evidence="1">
    <location>
        <begin position="176"/>
        <end position="230"/>
    </location>
</feature>